<gene>
    <name evidence="2" type="ORF">GSCOC_T00017104001</name>
</gene>
<dbReference type="InterPro" id="IPR045040">
    <property type="entry name" value="PORR_fam"/>
</dbReference>
<evidence type="ECO:0000259" key="1">
    <source>
        <dbReference type="Pfam" id="PF11955"/>
    </source>
</evidence>
<keyword evidence="3" id="KW-1185">Reference proteome</keyword>
<dbReference type="GO" id="GO:0003723">
    <property type="term" value="F:RNA binding"/>
    <property type="evidence" value="ECO:0007669"/>
    <property type="project" value="InterPro"/>
</dbReference>
<dbReference type="AlphaFoldDB" id="A0A068V694"/>
<organism evidence="2 3">
    <name type="scientific">Coffea canephora</name>
    <name type="common">Robusta coffee</name>
    <dbReference type="NCBI Taxonomy" id="49390"/>
    <lineage>
        <taxon>Eukaryota</taxon>
        <taxon>Viridiplantae</taxon>
        <taxon>Streptophyta</taxon>
        <taxon>Embryophyta</taxon>
        <taxon>Tracheophyta</taxon>
        <taxon>Spermatophyta</taxon>
        <taxon>Magnoliopsida</taxon>
        <taxon>eudicotyledons</taxon>
        <taxon>Gunneridae</taxon>
        <taxon>Pentapetalae</taxon>
        <taxon>asterids</taxon>
        <taxon>lamiids</taxon>
        <taxon>Gentianales</taxon>
        <taxon>Rubiaceae</taxon>
        <taxon>Ixoroideae</taxon>
        <taxon>Gardenieae complex</taxon>
        <taxon>Bertiereae - Coffeeae clade</taxon>
        <taxon>Coffeeae</taxon>
        <taxon>Coffea</taxon>
    </lineage>
</organism>
<accession>A0A068V694</accession>
<dbReference type="InterPro" id="IPR021099">
    <property type="entry name" value="PORR_domain"/>
</dbReference>
<protein>
    <recommendedName>
        <fullName evidence="1">PORR domain-containing protein</fullName>
    </recommendedName>
</protein>
<dbReference type="Proteomes" id="UP000295252">
    <property type="component" value="Chromosome VII"/>
</dbReference>
<dbReference type="Pfam" id="PF11955">
    <property type="entry name" value="PORR"/>
    <property type="match status" value="1"/>
</dbReference>
<name>A0A068V694_COFCA</name>
<dbReference type="PANTHER" id="PTHR31476">
    <property type="entry name" value="PROTEIN WHAT'S THIS FACTOR 1 HOMOLOG, CHLOROPLASTIC"/>
    <property type="match status" value="1"/>
</dbReference>
<dbReference type="OMA" id="QKRWRKP"/>
<dbReference type="OrthoDB" id="1551582at2759"/>
<dbReference type="PANTHER" id="PTHR31476:SF12">
    <property type="entry name" value="UBIQUITIN CARBOXYL-TERMINAL HYDROLASE FAMILY PROTEIN"/>
    <property type="match status" value="1"/>
</dbReference>
<dbReference type="FunCoup" id="A0A068V694">
    <property type="interactions" value="649"/>
</dbReference>
<dbReference type="PhylomeDB" id="A0A068V694"/>
<dbReference type="EMBL" id="HG739199">
    <property type="protein sequence ID" value="CDP16087.1"/>
    <property type="molecule type" value="Genomic_DNA"/>
</dbReference>
<dbReference type="STRING" id="49390.A0A068V694"/>
<evidence type="ECO:0000313" key="2">
    <source>
        <dbReference type="EMBL" id="CDP16087.1"/>
    </source>
</evidence>
<proteinExistence type="predicted"/>
<feature type="domain" description="PORR" evidence="1">
    <location>
        <begin position="57"/>
        <end position="399"/>
    </location>
</feature>
<reference evidence="3" key="1">
    <citation type="journal article" date="2014" name="Science">
        <title>The coffee genome provides insight into the convergent evolution of caffeine biosynthesis.</title>
        <authorList>
            <person name="Denoeud F."/>
            <person name="Carretero-Paulet L."/>
            <person name="Dereeper A."/>
            <person name="Droc G."/>
            <person name="Guyot R."/>
            <person name="Pietrella M."/>
            <person name="Zheng C."/>
            <person name="Alberti A."/>
            <person name="Anthony F."/>
            <person name="Aprea G."/>
            <person name="Aury J.M."/>
            <person name="Bento P."/>
            <person name="Bernard M."/>
            <person name="Bocs S."/>
            <person name="Campa C."/>
            <person name="Cenci A."/>
            <person name="Combes M.C."/>
            <person name="Crouzillat D."/>
            <person name="Da Silva C."/>
            <person name="Daddiego L."/>
            <person name="De Bellis F."/>
            <person name="Dussert S."/>
            <person name="Garsmeur O."/>
            <person name="Gayraud T."/>
            <person name="Guignon V."/>
            <person name="Jahn K."/>
            <person name="Jamilloux V."/>
            <person name="Joet T."/>
            <person name="Labadie K."/>
            <person name="Lan T."/>
            <person name="Leclercq J."/>
            <person name="Lepelley M."/>
            <person name="Leroy T."/>
            <person name="Li L.T."/>
            <person name="Librado P."/>
            <person name="Lopez L."/>
            <person name="Munoz A."/>
            <person name="Noel B."/>
            <person name="Pallavicini A."/>
            <person name="Perrotta G."/>
            <person name="Poncet V."/>
            <person name="Pot D."/>
            <person name="Priyono X."/>
            <person name="Rigoreau M."/>
            <person name="Rouard M."/>
            <person name="Rozas J."/>
            <person name="Tranchant-Dubreuil C."/>
            <person name="VanBuren R."/>
            <person name="Zhang Q."/>
            <person name="Andrade A.C."/>
            <person name="Argout X."/>
            <person name="Bertrand B."/>
            <person name="de Kochko A."/>
            <person name="Graziosi G."/>
            <person name="Henry R.J."/>
            <person name="Jayarama X."/>
            <person name="Ming R."/>
            <person name="Nagai C."/>
            <person name="Rounsley S."/>
            <person name="Sankoff D."/>
            <person name="Giuliano G."/>
            <person name="Albert V.A."/>
            <person name="Wincker P."/>
            <person name="Lashermes P."/>
        </authorList>
    </citation>
    <scope>NUCLEOTIDE SEQUENCE [LARGE SCALE GENOMIC DNA]</scope>
    <source>
        <strain evidence="3">cv. DH200-94</strain>
    </source>
</reference>
<dbReference type="Gramene" id="CDP16087">
    <property type="protein sequence ID" value="CDP16087"/>
    <property type="gene ID" value="GSCOC_T00017104001"/>
</dbReference>
<evidence type="ECO:0000313" key="3">
    <source>
        <dbReference type="Proteomes" id="UP000295252"/>
    </source>
</evidence>
<dbReference type="InParanoid" id="A0A068V694"/>
<sequence>MRILQDLTCNNPTIIRYHHFPLSFTLFNSPSSARTIIQTRWKKKPANTAQTRLHARTRDPKLDPLTAHFVRLSRILNLHRLVSARKRGPFVSLQLLSRWAPHVGLDTIPVGAFLRKYPHVFDVFTHPILRNVCFKFRQEFVELLKEENDVIRGLEFESLMRIKKILMMSVNGSIHLHALRLARKELGLPEDFRESIIQKYDHVFRMVNLEVVELVRGISYNSGPDDSDENERFIGVAEVEKWREKEYREKWLSEFEVKYAFPMNFPTGFKKEAGFKDKLRNWQRLNYVKPYEKKEVVRVQTCGGVERYEKRAVAIIHELLCLTVEKMVDVQHLVHFRKDLGIEVNLRELVLKHPGIFYMSTKGDTQMVFLREAYSKGCLVEPNPIYDVRRKMLDLILLGPRCTRRLRTEWEVSNQGQDVICTESRRKVSDEEQDISCIERQGEAKDGDFVIPILEDFADCSHQNGHQ</sequence>